<feature type="region of interest" description="Disordered" evidence="5">
    <location>
        <begin position="1"/>
        <end position="92"/>
    </location>
</feature>
<evidence type="ECO:0000256" key="3">
    <source>
        <dbReference type="ARBA" id="ARBA00022833"/>
    </source>
</evidence>
<feature type="compositionally biased region" description="Low complexity" evidence="5">
    <location>
        <begin position="293"/>
        <end position="309"/>
    </location>
</feature>
<feature type="compositionally biased region" description="Basic and acidic residues" evidence="5">
    <location>
        <begin position="326"/>
        <end position="350"/>
    </location>
</feature>
<feature type="compositionally biased region" description="Polar residues" evidence="5">
    <location>
        <begin position="247"/>
        <end position="263"/>
    </location>
</feature>
<proteinExistence type="predicted"/>
<dbReference type="SUPFAM" id="SSF57903">
    <property type="entry name" value="FYVE/PHD zinc finger"/>
    <property type="match status" value="1"/>
</dbReference>
<keyword evidence="2 4" id="KW-0863">Zinc-finger</keyword>
<dbReference type="InterPro" id="IPR017455">
    <property type="entry name" value="Znf_FYVE-rel"/>
</dbReference>
<gene>
    <name evidence="7" type="ORF">DB88DRAFT_499080</name>
</gene>
<evidence type="ECO:0000313" key="8">
    <source>
        <dbReference type="Proteomes" id="UP001182556"/>
    </source>
</evidence>
<feature type="compositionally biased region" description="Polar residues" evidence="5">
    <location>
        <begin position="207"/>
        <end position="216"/>
    </location>
</feature>
<feature type="compositionally biased region" description="Low complexity" evidence="5">
    <location>
        <begin position="46"/>
        <end position="68"/>
    </location>
</feature>
<dbReference type="PANTHER" id="PTHR23164">
    <property type="entry name" value="EARLY ENDOSOME ANTIGEN 1"/>
    <property type="match status" value="1"/>
</dbReference>
<evidence type="ECO:0000259" key="6">
    <source>
        <dbReference type="PROSITE" id="PS50178"/>
    </source>
</evidence>
<keyword evidence="3" id="KW-0862">Zinc</keyword>
<comment type="caution">
    <text evidence="7">The sequence shown here is derived from an EMBL/GenBank/DDBJ whole genome shotgun (WGS) entry which is preliminary data.</text>
</comment>
<dbReference type="AlphaFoldDB" id="A0AAD9FMA7"/>
<feature type="region of interest" description="Disordered" evidence="5">
    <location>
        <begin position="362"/>
        <end position="388"/>
    </location>
</feature>
<evidence type="ECO:0000313" key="7">
    <source>
        <dbReference type="EMBL" id="KAK1921749.1"/>
    </source>
</evidence>
<dbReference type="SMART" id="SM00064">
    <property type="entry name" value="FYVE"/>
    <property type="match status" value="1"/>
</dbReference>
<dbReference type="InterPro" id="IPR021565">
    <property type="entry name" value="Rbsn_Rab-bd"/>
</dbReference>
<dbReference type="Pfam" id="PF11464">
    <property type="entry name" value="Rbsn"/>
    <property type="match status" value="1"/>
</dbReference>
<keyword evidence="8" id="KW-1185">Reference proteome</keyword>
<reference evidence="7" key="1">
    <citation type="submission" date="2023-02" db="EMBL/GenBank/DDBJ databases">
        <title>Identification and recombinant expression of a fungal hydrolase from Papiliotrema laurentii that hydrolyzes apple cutin and clears colloidal polyester polyurethane.</title>
        <authorList>
            <consortium name="DOE Joint Genome Institute"/>
            <person name="Roman V.A."/>
            <person name="Bojanowski C."/>
            <person name="Crable B.R."/>
            <person name="Wagner D.N."/>
            <person name="Hung C.S."/>
            <person name="Nadeau L.J."/>
            <person name="Schratz L."/>
            <person name="Haridas S."/>
            <person name="Pangilinan J."/>
            <person name="Lipzen A."/>
            <person name="Na H."/>
            <person name="Yan M."/>
            <person name="Ng V."/>
            <person name="Grigoriev I.V."/>
            <person name="Spatafora J.W."/>
            <person name="Barlow D."/>
            <person name="Biffinger J."/>
            <person name="Kelley-Loughnane N."/>
            <person name="Varaljay V.A."/>
            <person name="Crookes-Goodson W.J."/>
        </authorList>
    </citation>
    <scope>NUCLEOTIDE SEQUENCE</scope>
    <source>
        <strain evidence="7">5307AH</strain>
    </source>
</reference>
<accession>A0AAD9FMA7</accession>
<feature type="region of interest" description="Disordered" evidence="5">
    <location>
        <begin position="546"/>
        <end position="584"/>
    </location>
</feature>
<feature type="compositionally biased region" description="Pro residues" evidence="5">
    <location>
        <begin position="1"/>
        <end position="12"/>
    </location>
</feature>
<dbReference type="InterPro" id="IPR011011">
    <property type="entry name" value="Znf_FYVE_PHD"/>
</dbReference>
<dbReference type="PANTHER" id="PTHR23164:SF30">
    <property type="entry name" value="EARLY ENDOSOME ANTIGEN 1"/>
    <property type="match status" value="1"/>
</dbReference>
<evidence type="ECO:0000256" key="5">
    <source>
        <dbReference type="SAM" id="MobiDB-lite"/>
    </source>
</evidence>
<dbReference type="Pfam" id="PF01363">
    <property type="entry name" value="FYVE"/>
    <property type="match status" value="1"/>
</dbReference>
<dbReference type="InterPro" id="IPR036531">
    <property type="entry name" value="Rbsn_Rab-bd_sf"/>
</dbReference>
<dbReference type="GO" id="GO:0008270">
    <property type="term" value="F:zinc ion binding"/>
    <property type="evidence" value="ECO:0007669"/>
    <property type="project" value="UniProtKB-KW"/>
</dbReference>
<evidence type="ECO:0000256" key="4">
    <source>
        <dbReference type="PROSITE-ProRule" id="PRU00091"/>
    </source>
</evidence>
<dbReference type="PROSITE" id="PS50178">
    <property type="entry name" value="ZF_FYVE"/>
    <property type="match status" value="1"/>
</dbReference>
<feature type="region of interest" description="Disordered" evidence="5">
    <location>
        <begin position="137"/>
        <end position="350"/>
    </location>
</feature>
<protein>
    <submittedName>
        <fullName evidence="7">Vesicle fusion-related protein</fullName>
    </submittedName>
</protein>
<dbReference type="InterPro" id="IPR013083">
    <property type="entry name" value="Znf_RING/FYVE/PHD"/>
</dbReference>
<sequence>MTTPASPAPVQDPPRRAFGVAVKHHQPCQPPHLSPHGSYTQPIARPSSSASSNSSSTIPTTTYPTSSSHLYVPPEPQRTRSASSASSEAFETAATKAQAWLQTWAPYKGEGRGREFISNTLNGVAGVASTVSHGINGAVNKGVQLSEQRRSMSRPASFSGPPLVDPPLNASGTQALSGSALATSPPGPTHMSSAPALPTGRRIPQPANLSRLSSANTPPPPTDQSLRPPLPHPSTSPAAPHSHRRTSSTSPLAPTPVQGQMTHGPSHLNPHHVRTGSTSHVRSPSFGALNGHTLSRSSSTATGGRSLTGKSHGMPYKIGFQPAGVRNDRSEEFQDARKAAGEEREREEGRLGRRWAKLVDLHFNPTTPNPASPLPTLSRSPSSSVSLSSAADKRKSILSIDGALDALKGPRDVWKGVKTNLDPRAGPAAEEARKRAAEQAIVKWEDDGDARKCRICQAAFGLSNRKHHCRLCGRLVCSLPPTPAALLAVQLQLASPNDISSTNQPLPPGTRREKCSLLLVADWKTGRGEEVEEGFVGWMKLQDGDEPVQINGKKDRRRGRSSTSSTIGSAITVDEGGEKRDLPLPQQPKEVQVKGVRACRQCWAVVSRKQKIADRQRVNGFARLYQALRTLQAEIEEMMPDFEEQMDILTSSVEPEEPTAETVNLHKQLLTLFAQYEHLSKRISSLPVEEGSSQSTVQSAVARTAAMFLAKEMIKIQALPKLQKKLADAKRKGLGTAVLETTLADQLKLGGVDEGQAVDVAVMLQPLLEQENQLETMIADANAQRKYEDSKALTAALEDIRQEIGRVTSQAIS</sequence>
<evidence type="ECO:0000256" key="2">
    <source>
        <dbReference type="ARBA" id="ARBA00022771"/>
    </source>
</evidence>
<feature type="compositionally biased region" description="Polar residues" evidence="5">
    <location>
        <begin position="170"/>
        <end position="182"/>
    </location>
</feature>
<dbReference type="Gene3D" id="3.30.40.10">
    <property type="entry name" value="Zinc/RING finger domain, C3HC4 (zinc finger)"/>
    <property type="match status" value="1"/>
</dbReference>
<feature type="compositionally biased region" description="Low complexity" evidence="5">
    <location>
        <begin position="81"/>
        <end position="92"/>
    </location>
</feature>
<dbReference type="CDD" id="cd15737">
    <property type="entry name" value="FYVE2_Vac1p_like"/>
    <property type="match status" value="1"/>
</dbReference>
<keyword evidence="1" id="KW-0479">Metal-binding</keyword>
<name>A0AAD9FMA7_PAPLA</name>
<evidence type="ECO:0000256" key="1">
    <source>
        <dbReference type="ARBA" id="ARBA00022723"/>
    </source>
</evidence>
<feature type="compositionally biased region" description="Low complexity" evidence="5">
    <location>
        <begin position="374"/>
        <end position="388"/>
    </location>
</feature>
<feature type="domain" description="FYVE-type" evidence="6">
    <location>
        <begin position="447"/>
        <end position="478"/>
    </location>
</feature>
<dbReference type="EMBL" id="JAODAN010000010">
    <property type="protein sequence ID" value="KAK1921749.1"/>
    <property type="molecule type" value="Genomic_DNA"/>
</dbReference>
<dbReference type="SUPFAM" id="SSF140125">
    <property type="entry name" value="Rabenosyn-5 Rab-binding domain-like"/>
    <property type="match status" value="1"/>
</dbReference>
<organism evidence="7 8">
    <name type="scientific">Papiliotrema laurentii</name>
    <name type="common">Cryptococcus laurentii</name>
    <dbReference type="NCBI Taxonomy" id="5418"/>
    <lineage>
        <taxon>Eukaryota</taxon>
        <taxon>Fungi</taxon>
        <taxon>Dikarya</taxon>
        <taxon>Basidiomycota</taxon>
        <taxon>Agaricomycotina</taxon>
        <taxon>Tremellomycetes</taxon>
        <taxon>Tremellales</taxon>
        <taxon>Rhynchogastremaceae</taxon>
        <taxon>Papiliotrema</taxon>
    </lineage>
</organism>
<dbReference type="Proteomes" id="UP001182556">
    <property type="component" value="Unassembled WGS sequence"/>
</dbReference>
<feature type="compositionally biased region" description="Pro residues" evidence="5">
    <location>
        <begin position="217"/>
        <end position="234"/>
    </location>
</feature>
<dbReference type="InterPro" id="IPR000306">
    <property type="entry name" value="Znf_FYVE"/>
</dbReference>